<dbReference type="FunCoup" id="K1R958">
    <property type="interactions" value="174"/>
</dbReference>
<dbReference type="HOGENOM" id="CLU_046339_0_0_1"/>
<protein>
    <submittedName>
        <fullName evidence="3">UPF0489 protein C5orf22-like protein</fullName>
    </submittedName>
</protein>
<dbReference type="EMBL" id="JH818873">
    <property type="protein sequence ID" value="EKC40169.1"/>
    <property type="molecule type" value="Genomic_DNA"/>
</dbReference>
<dbReference type="InterPro" id="IPR024131">
    <property type="entry name" value="UPF0489"/>
</dbReference>
<evidence type="ECO:0000256" key="1">
    <source>
        <dbReference type="ARBA" id="ARBA00007099"/>
    </source>
</evidence>
<name>K1R958_MAGGI</name>
<gene>
    <name evidence="3" type="ORF">CGI_10027812</name>
</gene>
<dbReference type="Pfam" id="PF12640">
    <property type="entry name" value="UPF0489"/>
    <property type="match status" value="1"/>
</dbReference>
<reference evidence="3" key="1">
    <citation type="journal article" date="2012" name="Nature">
        <title>The oyster genome reveals stress adaptation and complexity of shell formation.</title>
        <authorList>
            <person name="Zhang G."/>
            <person name="Fang X."/>
            <person name="Guo X."/>
            <person name="Li L."/>
            <person name="Luo R."/>
            <person name="Xu F."/>
            <person name="Yang P."/>
            <person name="Zhang L."/>
            <person name="Wang X."/>
            <person name="Qi H."/>
            <person name="Xiong Z."/>
            <person name="Que H."/>
            <person name="Xie Y."/>
            <person name="Holland P.W."/>
            <person name="Paps J."/>
            <person name="Zhu Y."/>
            <person name="Wu F."/>
            <person name="Chen Y."/>
            <person name="Wang J."/>
            <person name="Peng C."/>
            <person name="Meng J."/>
            <person name="Yang L."/>
            <person name="Liu J."/>
            <person name="Wen B."/>
            <person name="Zhang N."/>
            <person name="Huang Z."/>
            <person name="Zhu Q."/>
            <person name="Feng Y."/>
            <person name="Mount A."/>
            <person name="Hedgecock D."/>
            <person name="Xu Z."/>
            <person name="Liu Y."/>
            <person name="Domazet-Loso T."/>
            <person name="Du Y."/>
            <person name="Sun X."/>
            <person name="Zhang S."/>
            <person name="Liu B."/>
            <person name="Cheng P."/>
            <person name="Jiang X."/>
            <person name="Li J."/>
            <person name="Fan D."/>
            <person name="Wang W."/>
            <person name="Fu W."/>
            <person name="Wang T."/>
            <person name="Wang B."/>
            <person name="Zhang J."/>
            <person name="Peng Z."/>
            <person name="Li Y."/>
            <person name="Li N."/>
            <person name="Wang J."/>
            <person name="Chen M."/>
            <person name="He Y."/>
            <person name="Tan F."/>
            <person name="Song X."/>
            <person name="Zheng Q."/>
            <person name="Huang R."/>
            <person name="Yang H."/>
            <person name="Du X."/>
            <person name="Chen L."/>
            <person name="Yang M."/>
            <person name="Gaffney P.M."/>
            <person name="Wang S."/>
            <person name="Luo L."/>
            <person name="She Z."/>
            <person name="Ming Y."/>
            <person name="Huang W."/>
            <person name="Zhang S."/>
            <person name="Huang B."/>
            <person name="Zhang Y."/>
            <person name="Qu T."/>
            <person name="Ni P."/>
            <person name="Miao G."/>
            <person name="Wang J."/>
            <person name="Wang Q."/>
            <person name="Steinberg C.E."/>
            <person name="Wang H."/>
            <person name="Li N."/>
            <person name="Qian L."/>
            <person name="Zhang G."/>
            <person name="Li Y."/>
            <person name="Yang H."/>
            <person name="Liu X."/>
            <person name="Wang J."/>
            <person name="Yin Y."/>
            <person name="Wang J."/>
        </authorList>
    </citation>
    <scope>NUCLEOTIDE SEQUENCE [LARGE SCALE GENOMIC DNA]</scope>
    <source>
        <strain evidence="3">05x7-T-G4-1.051#20</strain>
    </source>
</reference>
<evidence type="ECO:0000256" key="2">
    <source>
        <dbReference type="SAM" id="MobiDB-lite"/>
    </source>
</evidence>
<evidence type="ECO:0000313" key="3">
    <source>
        <dbReference type="EMBL" id="EKC40169.1"/>
    </source>
</evidence>
<feature type="compositionally biased region" description="Basic and acidic residues" evidence="2">
    <location>
        <begin position="162"/>
        <end position="186"/>
    </location>
</feature>
<accession>K1R958</accession>
<dbReference type="InParanoid" id="K1R958"/>
<feature type="region of interest" description="Disordered" evidence="2">
    <location>
        <begin position="162"/>
        <end position="214"/>
    </location>
</feature>
<comment type="similarity">
    <text evidence="1">Belongs to the UPF0489 family.</text>
</comment>
<organism evidence="3">
    <name type="scientific">Magallana gigas</name>
    <name type="common">Pacific oyster</name>
    <name type="synonym">Crassostrea gigas</name>
    <dbReference type="NCBI Taxonomy" id="29159"/>
    <lineage>
        <taxon>Eukaryota</taxon>
        <taxon>Metazoa</taxon>
        <taxon>Spiralia</taxon>
        <taxon>Lophotrochozoa</taxon>
        <taxon>Mollusca</taxon>
        <taxon>Bivalvia</taxon>
        <taxon>Autobranchia</taxon>
        <taxon>Pteriomorphia</taxon>
        <taxon>Ostreida</taxon>
        <taxon>Ostreoidea</taxon>
        <taxon>Ostreidae</taxon>
        <taxon>Magallana</taxon>
    </lineage>
</organism>
<dbReference type="PANTHER" id="PTHR13225">
    <property type="entry name" value="MISEXPRESSION SUPPRESSOR OF RAS 6"/>
    <property type="match status" value="1"/>
</dbReference>
<dbReference type="PANTHER" id="PTHR13225:SF3">
    <property type="entry name" value="UPF0489 PROTEIN C5ORF22"/>
    <property type="match status" value="1"/>
</dbReference>
<proteinExistence type="inferred from homology"/>
<dbReference type="AlphaFoldDB" id="K1R958"/>
<sequence length="429" mass="48870">MAAPMEHRREVNKNAKKSLVLPYIHRAIGSHHLPFSNLVFVHFDSHPDMLIPKDMPADETFNKEILYENISIENWIMPMIYAGHISVILWVKPPWCSQIEDKNIHFYVGKCVTTGTLRCSCKESYFVSETLYRPESQLTNKKLVQLVVFTLRPNGWREESGLYKSAEDTQQEHKGNVRKGNAKEAVNKGQINKSSKVQEKLAGGETDSEQNKNNVDECVMGNSVNEKTNNTCVKCGGLHGTVILDIDLDFYSTKNPFLEVFTPSQYKILQELYRFQAPTSNSDEDIEACVVKREKELNHLKQEFLKFSQCSEPLLSHPKANQIKALVEDLQSCQTEGGDAVNFDLLHEAGCTCDDTELPHHVSNQEQMNLLVDATQEFLSHLKRPTIITMARSSQDDYCPPDQVESIQNSVLEILQDLYLEIELTVDYE</sequence>